<dbReference type="PANTHER" id="PTHR38767:SF1">
    <property type="entry name" value="DNA POLYMERASE III SUBUNIT CHI"/>
    <property type="match status" value="1"/>
</dbReference>
<reference evidence="2" key="1">
    <citation type="journal article" date="2019" name="Int. J. Syst. Evol. Microbiol.">
        <title>The Global Catalogue of Microorganisms (GCM) 10K type strain sequencing project: providing services to taxonomists for standard genome sequencing and annotation.</title>
        <authorList>
            <consortium name="The Broad Institute Genomics Platform"/>
            <consortium name="The Broad Institute Genome Sequencing Center for Infectious Disease"/>
            <person name="Wu L."/>
            <person name="Ma J."/>
        </authorList>
    </citation>
    <scope>NUCLEOTIDE SEQUENCE [LARGE SCALE GENOMIC DNA]</scope>
    <source>
        <strain evidence="2">CGMCC 1.10188</strain>
    </source>
</reference>
<dbReference type="Proteomes" id="UP000603352">
    <property type="component" value="Unassembled WGS sequence"/>
</dbReference>
<proteinExistence type="predicted"/>
<name>A0ABQ1IRH2_9PROT</name>
<accession>A0ABQ1IRH2</accession>
<dbReference type="InterPro" id="IPR036768">
    <property type="entry name" value="PolIII_chi_sf"/>
</dbReference>
<dbReference type="InterPro" id="IPR007459">
    <property type="entry name" value="DNA_pol3_chi"/>
</dbReference>
<dbReference type="Gene3D" id="3.40.50.10110">
    <property type="entry name" value="DNA polymerase III subunit chi"/>
    <property type="match status" value="1"/>
</dbReference>
<comment type="caution">
    <text evidence="1">The sequence shown here is derived from an EMBL/GenBank/DDBJ whole genome shotgun (WGS) entry which is preliminary data.</text>
</comment>
<evidence type="ECO:0000313" key="1">
    <source>
        <dbReference type="EMBL" id="GGB50730.1"/>
    </source>
</evidence>
<evidence type="ECO:0000313" key="2">
    <source>
        <dbReference type="Proteomes" id="UP000603352"/>
    </source>
</evidence>
<dbReference type="EMBL" id="BMDZ01000045">
    <property type="protein sequence ID" value="GGB50730.1"/>
    <property type="molecule type" value="Genomic_DNA"/>
</dbReference>
<protein>
    <submittedName>
        <fullName evidence="1">DNA polymerase III subunit chi</fullName>
    </submittedName>
</protein>
<dbReference type="Pfam" id="PF04364">
    <property type="entry name" value="DNA_pol3_chi"/>
    <property type="match status" value="1"/>
</dbReference>
<organism evidence="1 2">
    <name type="scientific">Tistrella bauzanensis</name>
    <dbReference type="NCBI Taxonomy" id="657419"/>
    <lineage>
        <taxon>Bacteria</taxon>
        <taxon>Pseudomonadati</taxon>
        <taxon>Pseudomonadota</taxon>
        <taxon>Alphaproteobacteria</taxon>
        <taxon>Geminicoccales</taxon>
        <taxon>Geminicoccaceae</taxon>
        <taxon>Tistrella</taxon>
    </lineage>
</organism>
<gene>
    <name evidence="1" type="ORF">GCM10011505_34740</name>
</gene>
<sequence>MTARDAPAMSATGEATSTPAVEAGVEVAFYHLTATPLEKALPALLERVLSRGWRAVIRAGSPERVKALDTQLWTYDPGSFLPHGAEGDARADRQPVWLTSGDDLPNDPQVLVLVDGMDVEPAGLAGFIRVLDLFDGGAVAAARDRWRAHKAAGHALTYWRQKPGGGWEKAGHLHLPLAMKRV</sequence>
<keyword evidence="2" id="KW-1185">Reference proteome</keyword>
<dbReference type="PANTHER" id="PTHR38767">
    <property type="entry name" value="DNA POLYMERASE III SUBUNIT CHI"/>
    <property type="match status" value="1"/>
</dbReference>
<dbReference type="SUPFAM" id="SSF102400">
    <property type="entry name" value="DNA polymerase III chi subunit"/>
    <property type="match status" value="1"/>
</dbReference>
<dbReference type="NCBIfam" id="NF004347">
    <property type="entry name" value="PRK05728.1-4"/>
    <property type="match status" value="1"/>
</dbReference>